<protein>
    <submittedName>
        <fullName evidence="1">Uncharacterized protein</fullName>
    </submittedName>
</protein>
<evidence type="ECO:0000313" key="2">
    <source>
        <dbReference type="Proteomes" id="UP001046870"/>
    </source>
</evidence>
<sequence length="75" mass="7969">MSFPSSNGSRSSVRLRCPSSSCIQSKAENAAAVPPTCLSGDAVLRQVCFAEVARKDGPLVQETSTPMLMSHQMLI</sequence>
<gene>
    <name evidence="1" type="ORF">MATL_G00247970</name>
</gene>
<dbReference type="EMBL" id="JAFDVH010000023">
    <property type="protein sequence ID" value="KAG7456082.1"/>
    <property type="molecule type" value="Genomic_DNA"/>
</dbReference>
<dbReference type="AlphaFoldDB" id="A0A9D3PB68"/>
<name>A0A9D3PB68_MEGAT</name>
<comment type="caution">
    <text evidence="1">The sequence shown here is derived from an EMBL/GenBank/DDBJ whole genome shotgun (WGS) entry which is preliminary data.</text>
</comment>
<keyword evidence="2" id="KW-1185">Reference proteome</keyword>
<organism evidence="1 2">
    <name type="scientific">Megalops atlanticus</name>
    <name type="common">Tarpon</name>
    <name type="synonym">Clupea gigantea</name>
    <dbReference type="NCBI Taxonomy" id="7932"/>
    <lineage>
        <taxon>Eukaryota</taxon>
        <taxon>Metazoa</taxon>
        <taxon>Chordata</taxon>
        <taxon>Craniata</taxon>
        <taxon>Vertebrata</taxon>
        <taxon>Euteleostomi</taxon>
        <taxon>Actinopterygii</taxon>
        <taxon>Neopterygii</taxon>
        <taxon>Teleostei</taxon>
        <taxon>Elopiformes</taxon>
        <taxon>Megalopidae</taxon>
        <taxon>Megalops</taxon>
    </lineage>
</organism>
<evidence type="ECO:0000313" key="1">
    <source>
        <dbReference type="EMBL" id="KAG7456082.1"/>
    </source>
</evidence>
<proteinExistence type="predicted"/>
<accession>A0A9D3PB68</accession>
<dbReference type="Proteomes" id="UP001046870">
    <property type="component" value="Chromosome 23"/>
</dbReference>
<reference evidence="1" key="1">
    <citation type="submission" date="2021-01" db="EMBL/GenBank/DDBJ databases">
        <authorList>
            <person name="Zahm M."/>
            <person name="Roques C."/>
            <person name="Cabau C."/>
            <person name="Klopp C."/>
            <person name="Donnadieu C."/>
            <person name="Jouanno E."/>
            <person name="Lampietro C."/>
            <person name="Louis A."/>
            <person name="Herpin A."/>
            <person name="Echchiki A."/>
            <person name="Berthelot C."/>
            <person name="Parey E."/>
            <person name="Roest-Crollius H."/>
            <person name="Braasch I."/>
            <person name="Postlethwait J."/>
            <person name="Bobe J."/>
            <person name="Montfort J."/>
            <person name="Bouchez O."/>
            <person name="Begum T."/>
            <person name="Mejri S."/>
            <person name="Adams A."/>
            <person name="Chen W.-J."/>
            <person name="Guiguen Y."/>
        </authorList>
    </citation>
    <scope>NUCLEOTIDE SEQUENCE</scope>
    <source>
        <strain evidence="1">YG-15Mar2019-1</strain>
        <tissue evidence="1">Brain</tissue>
    </source>
</reference>